<dbReference type="NCBIfam" id="TIGR04183">
    <property type="entry name" value="Por_Secre_tail"/>
    <property type="match status" value="1"/>
</dbReference>
<dbReference type="OrthoDB" id="906679at2"/>
<protein>
    <submittedName>
        <fullName evidence="2">T9SS C-terminal target domain-containing protein</fullName>
    </submittedName>
</protein>
<dbReference type="Proteomes" id="UP000270224">
    <property type="component" value="Unassembled WGS sequence"/>
</dbReference>
<accession>A0A3N0WVV1</accession>
<dbReference type="InterPro" id="IPR026444">
    <property type="entry name" value="Secre_tail"/>
</dbReference>
<proteinExistence type="predicted"/>
<evidence type="ECO:0000313" key="3">
    <source>
        <dbReference type="Proteomes" id="UP000270224"/>
    </source>
</evidence>
<gene>
    <name evidence="2" type="ORF">EGI11_07285</name>
</gene>
<evidence type="ECO:0000313" key="2">
    <source>
        <dbReference type="EMBL" id="ROI09207.1"/>
    </source>
</evidence>
<name>A0A3N0WVV1_9FLAO</name>
<organism evidence="2 3">
    <name type="scientific">Kaistella daneshvariae</name>
    <dbReference type="NCBI Taxonomy" id="2487074"/>
    <lineage>
        <taxon>Bacteria</taxon>
        <taxon>Pseudomonadati</taxon>
        <taxon>Bacteroidota</taxon>
        <taxon>Flavobacteriia</taxon>
        <taxon>Flavobacteriales</taxon>
        <taxon>Weeksellaceae</taxon>
        <taxon>Chryseobacterium group</taxon>
        <taxon>Kaistella</taxon>
    </lineage>
</organism>
<reference evidence="3" key="1">
    <citation type="submission" date="2018-11" db="EMBL/GenBank/DDBJ databases">
        <title>Proposal to divide the Flavobacteriaceae and reorganize its genera based on Amino Acid Identity values calculated from whole genome sequences.</title>
        <authorList>
            <person name="Nicholson A.C."/>
            <person name="Gulvik C.A."/>
            <person name="Whitney A.M."/>
            <person name="Humrighouse B.W."/>
            <person name="Bell M."/>
            <person name="Holmens B."/>
            <person name="Steigerwalt A."/>
            <person name="Villarma A."/>
            <person name="Sheth M."/>
            <person name="Batra D."/>
            <person name="Pryor J."/>
            <person name="Bernardet J.-F."/>
            <person name="Hugo C."/>
            <person name="Kampfer P."/>
            <person name="Newman J."/>
            <person name="Mcquiston J.R."/>
        </authorList>
    </citation>
    <scope>NUCLEOTIDE SEQUENCE [LARGE SCALE GENOMIC DNA]</scope>
    <source>
        <strain evidence="3">H3056</strain>
    </source>
</reference>
<dbReference type="AlphaFoldDB" id="A0A3N0WVV1"/>
<sequence length="1242" mass="132791">MMKKLLLSSFAFFREYLSRRKNFFGVNLLFFLLLPIGCFKAKVISPAPASYEINDYRTVGGAGQVWSNALIWQKFNGTSWNAAGADGIPGAAATVHINGSVDTGGSRTANKIIVEANAVLTVSSATTSTALTWVKGGGSLILNVAFTNNGVFEIENNGSLLINYSSASGIAPIWNGTEKFSAGSTVTIQNWNYSAGSGANRLVQNPSQISPNADGFLFGNLITSGAQTGGFYLIQGNQEVNFCKNNYTMKNTANKVIFTDGAAIIHIGGNMTVDGTQLSLSATAGGVVNVAGNLSVLSGSLNLNQTSNSPLASLNLKGNLFVAQGANLSSAAHNSNFNFTGTGDGLAAAQTVDVSDNSNSGSSYIDFVINNGAYVKLINRNWGLGSGSSLTINGGATLDFGFNDAGALNVVRSSTATGFATGQLFEAREGSTLKITSPEGIISGGIYSGNVRIGSTKATRIFSPSAHYFYIGKSNAAQITASGVDQVSGTGFPANLLSGKIVIDLDTKTSAADDVSFRAEGIHKLMSTGTLTILKGKVVDNAGNGFGDEAGESGNLTMMGGRYQIFRSDTQPPLGNAYNISGGVIEFAGGAAIVIRDKPYLNVEVSGTNVSIGPSKKGLELKPNGKFTVKKDAVTKIANEDGFSGGTATAINSTNNPTIILEDQSTIEYNRDGNQIITAFEPLTSDDSNVATGGYFNLKISGKNGNLQTGTSKKLASGNAVYVRNNVEVALDARLIIDADQTLTVRKEVINNGGSATNFIVENDGNLVQLEQVVNPSPISVRRLHQLSAERKQYNFVSSPVKGQHMKYIFGNNPANIPYSTAYNEKTDYFVNAKDADYSIVAKGFSVKEPIKSYAGLAVESLAYNEADYRGVPNNGDVNLSLDWTDSNHGYNLAGNPYPSDLDIVALYKNSVGANSIESTFYFWDNSINDIFAQMGSGYQGYSYAIFNAATGPDGYGIAAPGRKEKEGDLVGTKVPGRQIKVSQGFMVRALKPGASLQYKNSMRKKAPNNMEFFGKYADQNSFRLEMTSSAGVKLQNGFVYFEAGRNGFGIEDSEIPNNEASDAVFSVVDEKELIINGKGHFASDDKIKLGTRHFSAGNYSFKILNREGVFEHDQPIYLKDNQLNIITDLSKGPYEFHSETGAFNSRFEIEYRLDKTLIATEKSSQKKDMVLYRDGADVVIRVPDSKATLLEIYDLSGKLLYKDKMLSAESRIDAGNFSKGIYLFRVITSESESLNKKFLID</sequence>
<keyword evidence="1" id="KW-0732">Signal</keyword>
<comment type="caution">
    <text evidence="2">The sequence shown here is derived from an EMBL/GenBank/DDBJ whole genome shotgun (WGS) entry which is preliminary data.</text>
</comment>
<dbReference type="EMBL" id="RJUG01000003">
    <property type="protein sequence ID" value="ROI09207.1"/>
    <property type="molecule type" value="Genomic_DNA"/>
</dbReference>
<evidence type="ECO:0000256" key="1">
    <source>
        <dbReference type="ARBA" id="ARBA00022729"/>
    </source>
</evidence>